<feature type="compositionally biased region" description="Polar residues" evidence="5">
    <location>
        <begin position="414"/>
        <end position="434"/>
    </location>
</feature>
<evidence type="ECO:0000313" key="8">
    <source>
        <dbReference type="Proteomes" id="UP000605846"/>
    </source>
</evidence>
<comment type="caution">
    <text evidence="7">The sequence shown here is derived from an EMBL/GenBank/DDBJ whole genome shotgun (WGS) entry which is preliminary data.</text>
</comment>
<dbReference type="EMBL" id="JABAYA010000033">
    <property type="protein sequence ID" value="KAF7728698.1"/>
    <property type="molecule type" value="Genomic_DNA"/>
</dbReference>
<dbReference type="PRINTS" id="PR00380">
    <property type="entry name" value="KINESINHEAVY"/>
</dbReference>
<evidence type="ECO:0000256" key="3">
    <source>
        <dbReference type="PROSITE-ProRule" id="PRU00283"/>
    </source>
</evidence>
<protein>
    <recommendedName>
        <fullName evidence="6">Kinesin motor domain-containing protein</fullName>
    </recommendedName>
</protein>
<evidence type="ECO:0000256" key="4">
    <source>
        <dbReference type="SAM" id="Coils"/>
    </source>
</evidence>
<evidence type="ECO:0000313" key="7">
    <source>
        <dbReference type="EMBL" id="KAF7728698.1"/>
    </source>
</evidence>
<feature type="region of interest" description="Disordered" evidence="5">
    <location>
        <begin position="4527"/>
        <end position="4547"/>
    </location>
</feature>
<dbReference type="InterPro" id="IPR019821">
    <property type="entry name" value="Kinesin_motor_CS"/>
</dbReference>
<dbReference type="InterPro" id="IPR027417">
    <property type="entry name" value="P-loop_NTPase"/>
</dbReference>
<feature type="region of interest" description="Disordered" evidence="5">
    <location>
        <begin position="1955"/>
        <end position="1980"/>
    </location>
</feature>
<feature type="compositionally biased region" description="Polar residues" evidence="5">
    <location>
        <begin position="4325"/>
        <end position="4336"/>
    </location>
</feature>
<evidence type="ECO:0000256" key="5">
    <source>
        <dbReference type="SAM" id="MobiDB-lite"/>
    </source>
</evidence>
<feature type="region of interest" description="Disordered" evidence="5">
    <location>
        <begin position="2086"/>
        <end position="2113"/>
    </location>
</feature>
<feature type="region of interest" description="Disordered" evidence="5">
    <location>
        <begin position="2686"/>
        <end position="2707"/>
    </location>
</feature>
<feature type="compositionally biased region" description="Polar residues" evidence="5">
    <location>
        <begin position="2205"/>
        <end position="2239"/>
    </location>
</feature>
<feature type="compositionally biased region" description="Basic and acidic residues" evidence="5">
    <location>
        <begin position="4344"/>
        <end position="4353"/>
    </location>
</feature>
<dbReference type="GO" id="GO:0003777">
    <property type="term" value="F:microtubule motor activity"/>
    <property type="evidence" value="ECO:0007669"/>
    <property type="project" value="InterPro"/>
</dbReference>
<feature type="compositionally biased region" description="Polar residues" evidence="5">
    <location>
        <begin position="1962"/>
        <end position="1978"/>
    </location>
</feature>
<dbReference type="InterPro" id="IPR036961">
    <property type="entry name" value="Kinesin_motor_dom_sf"/>
</dbReference>
<accession>A0A8H7ERG6</accession>
<evidence type="ECO:0000259" key="6">
    <source>
        <dbReference type="PROSITE" id="PS50067"/>
    </source>
</evidence>
<dbReference type="PANTHER" id="PTHR14918">
    <property type="entry name" value="KICSTOR COMPLEX PROTEIN SZT2"/>
    <property type="match status" value="1"/>
</dbReference>
<keyword evidence="3" id="KW-0505">Motor protein</keyword>
<feature type="compositionally biased region" description="Polar residues" evidence="5">
    <location>
        <begin position="3592"/>
        <end position="3610"/>
    </location>
</feature>
<organism evidence="7 8">
    <name type="scientific">Apophysomyces ossiformis</name>
    <dbReference type="NCBI Taxonomy" id="679940"/>
    <lineage>
        <taxon>Eukaryota</taxon>
        <taxon>Fungi</taxon>
        <taxon>Fungi incertae sedis</taxon>
        <taxon>Mucoromycota</taxon>
        <taxon>Mucoromycotina</taxon>
        <taxon>Mucoromycetes</taxon>
        <taxon>Mucorales</taxon>
        <taxon>Mucorineae</taxon>
        <taxon>Mucoraceae</taxon>
        <taxon>Apophysomyces</taxon>
    </lineage>
</organism>
<dbReference type="GO" id="GO:0008017">
    <property type="term" value="F:microtubule binding"/>
    <property type="evidence" value="ECO:0007669"/>
    <property type="project" value="InterPro"/>
</dbReference>
<feature type="region of interest" description="Disordered" evidence="5">
    <location>
        <begin position="2205"/>
        <end position="2287"/>
    </location>
</feature>
<gene>
    <name evidence="7" type="ORF">EC973_005736</name>
</gene>
<dbReference type="PROSITE" id="PS00411">
    <property type="entry name" value="KINESIN_MOTOR_1"/>
    <property type="match status" value="1"/>
</dbReference>
<dbReference type="GO" id="GO:0005524">
    <property type="term" value="F:ATP binding"/>
    <property type="evidence" value="ECO:0007669"/>
    <property type="project" value="UniProtKB-UniRule"/>
</dbReference>
<dbReference type="GO" id="GO:0005777">
    <property type="term" value="C:peroxisome"/>
    <property type="evidence" value="ECO:0007669"/>
    <property type="project" value="InterPro"/>
</dbReference>
<reference evidence="7" key="1">
    <citation type="submission" date="2020-01" db="EMBL/GenBank/DDBJ databases">
        <title>Genome Sequencing of Three Apophysomyces-Like Fungal Strains Confirms a Novel Fungal Genus in the Mucoromycota with divergent Burkholderia-like Endosymbiotic Bacteria.</title>
        <authorList>
            <person name="Stajich J.E."/>
            <person name="Macias A.M."/>
            <person name="Carter-House D."/>
            <person name="Lovett B."/>
            <person name="Kasson L.R."/>
            <person name="Berry K."/>
            <person name="Grigoriev I."/>
            <person name="Chang Y."/>
            <person name="Spatafora J."/>
            <person name="Kasson M.T."/>
        </authorList>
    </citation>
    <scope>NUCLEOTIDE SEQUENCE</scope>
    <source>
        <strain evidence="7">NRRL A-21654</strain>
    </source>
</reference>
<feature type="binding site" evidence="3">
    <location>
        <begin position="3755"/>
        <end position="3762"/>
    </location>
    <ligand>
        <name>ATP</name>
        <dbReference type="ChEBI" id="CHEBI:30616"/>
    </ligand>
</feature>
<dbReference type="SUPFAM" id="SSF52540">
    <property type="entry name" value="P-loop containing nucleoside triphosphate hydrolases"/>
    <property type="match status" value="1"/>
</dbReference>
<feature type="coiled-coil region" evidence="4">
    <location>
        <begin position="4463"/>
        <end position="4504"/>
    </location>
</feature>
<keyword evidence="2 3" id="KW-0067">ATP-binding</keyword>
<feature type="compositionally biased region" description="Low complexity" evidence="5">
    <location>
        <begin position="402"/>
        <end position="412"/>
    </location>
</feature>
<evidence type="ECO:0000256" key="2">
    <source>
        <dbReference type="ARBA" id="ARBA00022840"/>
    </source>
</evidence>
<dbReference type="PANTHER" id="PTHR14918:SF3">
    <property type="entry name" value="KICSTOR COMPLEX PROTEIN SZT2"/>
    <property type="match status" value="1"/>
</dbReference>
<feature type="compositionally biased region" description="Basic and acidic residues" evidence="5">
    <location>
        <begin position="2687"/>
        <end position="2707"/>
    </location>
</feature>
<feature type="region of interest" description="Disordered" evidence="5">
    <location>
        <begin position="153"/>
        <end position="179"/>
    </location>
</feature>
<keyword evidence="1 3" id="KW-0547">Nucleotide-binding</keyword>
<dbReference type="Gene3D" id="3.40.850.10">
    <property type="entry name" value="Kinesin motor domain"/>
    <property type="match status" value="1"/>
</dbReference>
<dbReference type="PROSITE" id="PS50067">
    <property type="entry name" value="KINESIN_MOTOR_2"/>
    <property type="match status" value="1"/>
</dbReference>
<proteinExistence type="inferred from homology"/>
<sequence length="4680" mass="532332">MFRPLAGFPLGSAVHYLISRVEAQEILWKGSELGKLDEVMNIKSVLSSIGDVSLHHTPHDDGARWQSRLHAAVNHNIPTTDIKVNEARTAILLGKGTPLSTRNELIMWLLKNMFRPIMTREYENFHLLHLSASHKAIWEPSLFQTKEYKPHRNLTLDTPTENQASSSISPLSSGTPTVVTPPSAAYQQSMMQSPTVTHTHPKMYIITPRTHILSIARGYRAVFMIDLSSSLATIDTGSGQVMIGNAYNVLENIISSVVRPFSLNTSASGASILFEPEIRITVIAECSHFGSNMNVIPIIAEYPTMRVLMQNVSVDQANIKAVLKTLHEEIKRFQSDLAKFRQKLTERRAKLGYELDVRGDHTSVADEGGGSDYDVESRYISSTKNAKTTNQKKVEKKKGSKPSKPSQPSRPSIVTRSDSTGTTKRTHSTSQVSANRAHHHRTNSLSSSMHHRPLKGIANAKKDVWGVGKTGSTLGYILRAGSFALSLLPSENQPLLVLITDGVVRSNLQDESIIRQLSSDDIACSIVQIGSNGGFTPGCNFGFVPDNEILRFVANATNGQFMYAENCPPCPHENMEEESRLAPPPNIYHYRLLMREIFLDKSRSENRILAAASCTNDPPVDLPRERFPDFIRGGRSMVFDDPLSRAMPSTIAFPWDPRSEPTFIETRLLRYQEYYLPTEFWHVIKARIRQGFSLFSIMFDDNRSRRGGNGIEDAVLKKERILITLVMQWQPNITVEYRVRANWSSTWSKFLKSFPSIHERTISPTVLEDNSVLTSDGMLSSIRAPRAEILIRANSTFSHMLQNWDAFQRRSQMMGIVTGTASIGDFSGSPGFQKVGKLKKLLVRISETDELLKSLVTFNTRYIGDRTFSGQRQDYIQKFSALWEKLNNSEFRPQSRCWFDEHCFDIVIAGPPVVSIHGEANAKESQVDTQFTIEQIHRLFAAWSTFVGSDQVYVKLEGIDAVPHSDQLKGETMPDVQDYADQKTQLRSNSMEKCVQFYEIRICQDKERILSIRTVFFNIELANRQRILNELKQLLISPIHRIEGDLTDLEIRRPSTTVHNATLPNLIIAKRPLSSLLMRDPEHYMATDVQIEKQQNYMSKMWYMNPTFWLTGEFIVKNYLQRYVWHWEVQDMENDPFIRKQLISLPNLAFEYLCNARLEQGYTLVSSQRVGAHFYKEVDCCQSVFAAQYYVWNDIGKRKISTELWLEPVVCEPANKDHDSSVSDVFDKDKQILTQLITFDSMYAIGQHYQLGLNDDRNLCDAVNDDLLSTRRMHRSSLFNVSSVLRLGTFLLASYLCPKYSDHYLVPENVDLFSSFTDTHAAVKPVETGHDTGFSRSTERFGVRSRTNSRYSPISSPLGDTQAIWHSDRNLTCTCPLPDEFFCQHKNAISRLPAIHRDIALLHYYLEQSLAAIAGNDVSVQNMPVDNFWCKLLTAIMDQNLETAISSTLPIAKDLQDLRCFVKAFDPNVFVVILIPSLDCVVDGLSNLDDSNVPSTYCKLLGIDAIQFQHMSLFMFECHRQTLECDNNTTSQSLLEVGNDRILVKPVDPTSSKEWLDSLGNTLRPDLFQGYFNDAFTHDTLSDRTLRLMQDITRVYSRSFVKSVFTCLLHGRAVEPDDFDKVLDICDESYVDIDLTGYLNVQTLLRRRNRTSLEEIETAHQRFSSVLGHYFEPVILTTGRQKNIYAYRPPFAKVGQKLGFSLSGEKPSNLTDVVVCAQNPLFVRLECTFRKPKESGGYSTVTFPVERLLSSYEGYYKDGTPYDFEPDVIGSLYSPVDSADGITSATLRLVCMALPQTDSDPVGIQFTHTDGCLGDRALNPELSYLDNESINRDNLTLLTRDKQDAIIETEARLNWMFTEEIMHGLLRAGPITQSVVSYIERQLMKKNPFVDFPATMFMPLVFVKNQALSRQVFFEELQKVHSTPYKLVRVGDSFYASDNSGSAFRDPFATASIHDISDDQQSRNTGVSGQSKSMNNDQESGDEFCQGLGISIFEPEVPDDAEATGRDDAVDPMQKQLYWLLLIPQMQSVQIYFYSKLQQHVNRSEIIRVTKAMVNEVLERTNKLVLLQHMHDTRICSKYLLAPNEDDERQQYSSDDYSDEELDPGDNSGTGDNLVEILSTSEEEAAFTPPKKFQPGQFGCDIVFTKRFPLHWRLQPNMALNILSSDVLRPFAVKNRPNMFVCMRDNLVAYCFLSETTVTHYAAETEQQNEQDSSFLRPSSPYGSSLTHAASDNTLSSSHNRVHQVSLGPGKSSPHGSGTSGGASPKTSPGKQDSNLSPGGSKKAGRTYETRELVLEVHGVELPSWISEELVDLLENRLTSQITLKEVQQFLMRNPNSKLSRADIEFILPVEKSPALHRMVRLPNLIANPAQFLYLLRQNILVGPLRALSGADLPLIIKRQRAIRYGIYCGANAWQSNSTRAPGVCSPFEMNVGQGVAGICLSWLEHPENTVKRLRHESIRDFNRYGLDSYLEDSFTENIAEEGFKLGIDIWTVGQIDTNHLFDHLYVCFKQTICDYIIERTVTLASIGPAITDDATVYNSRQEEDDFRLQSIISPFLGVLRKAAEWKSLTVKEMSRSVNLPPWCMEDILLQLSEELTEYHSALRPLIARSTLDSALDSGKANDTGYEIYELSVNPLPTSGDRLFQNSRFLLVSGLPELYHKFMSSEFLRRQSEDFEAFQKTYARSPLGKEEELQRKESNSLRRDDLSIHSRHDSMTSGLTKSGPAFFAKYKNNFKDVSHRHSFLLFTMDTAMITVYAYNCSDAFTEKIFHSILRAVTQQEGRHLALKNIVHQKMGLFHHTESMAEILHTMEVSATHYNLIANHQQTSRAPLSPSISSIARLAQTDSQSRASTMNSVCSMHSEAGGCSKTEVNFGSLRQMITGTFSARKRLGWDRQIQSLDAEGECTTSVYDVQDGAKLCKSPKTDPLDVIYTAVRIADANTVLRDAFAESTAEYNHAQHRDYLLRHGEPFLNMYLRRAQLQAAHEKAFAAYTKWADRYTGSERPTQDSEMMTAAELKLILKASRLLHFCRTPLFFSEAVSVDAAVGLASAKIFGDPSLTKSDIVTNWYQQLTRTFMQEYASYLGSIGMHLIVHGPSNAQNEEETEAYLSKFKITEDHIVPSPVIYLLQVYKGGTIMCEARLTGVFIFVTLYTLHRRYGRLTYSPYTHEKRETRRAGFQDFTEECDKFKQRIHVNSFVFDFHLRYIQRSLDNVEQIPDNLNLLNVIKNMVSVYNRPTSYSRNRVVQGVYEIVMEEKIEYLLPSILRDASKFGLKTLYFEKKPIACFVSSNDLSFEENNVTTDATTPFRYTLIISADENADARWTSSQSMHSRTNSMGSSRPMSTGGNGEGMPDKLVLHYYVIATYQGMYRNADVGSPWSQALKPKPERVFNSLNEIMSPASYALGDVVQQAKKRIDSMIRKAVFSCHRDADWSRLYQAISTGRTRESPQQLVTLAKRFNTMNLQDTEPSLQQYLRLNLRWGDVLDTLKTFYPLISGEIRVQQTRHLLIFVPHAVMDYFAHFEYQCDTNSITVYINSKDKRSDPNMLDEAEVGYVNNLATTLAPQANDGPSTPSRTANTPRTPRTPTRSDRSNYHTPNSPHRSFNRTFSRGNITGAKRPLSKPSTPSANYADRTREADPPSFSVLSRDTLDDSQDSFFGYNPEKEPIKAYMRIRPRPPNHETEIEEPYLQIVDDYEVSMTPPENSNAYRTRNRAPERYKFTKIFTESVTQQEFFNSSTLPLVKDVLRGENALVFAYGVTNSGKTYSVMGTKEDPGLLPRTLDVIFNSIEGYISDSLLKPTMHSLVQSYEDQSVENRDILHNVGSYESPHPGNSNPHLSDQFRIPTTRDKTVIDIDKKFEYGIWVSFAEIYTEKIYDLLVPPDKQLRRKPLSLKYEYRSGHKYIYGLKEVKVNSIEEAYSVLFEGQRHRAVFSTLMNHTSSRSHSIFTIRIVRVPIDEDDYIIEDPSYATVSKMSIVDLAGSERHRNTFNSGQRLKEAGNINKSLMVLGQCMETLRLNQLKADMGKRPAVVPFRHSKLTELFKSSFEGDGKAVMVVNVNPFDTGFDENSHVMKFAAVAKDVATWRRIHPKLDLKGISGIGIAEWIQTSVLRYYVAKRLRTNSKDRLGSVLDIEGPLSEELLANDIIDEEEDDSADTDDPFVDHLINQLEDLRDKWVDAETRCASIESKVRQQVTREMEVELRKMEDIYMSALKRENDLNQADILDRLKSKEKISDRRSVLVKRNRQNALTAEMNKLRAIVEDHNTTKQSLLEKISELEKEKRKEQETLRRLTLELKERDKRIEDLSKQSVETSEHMEDDSPSLENRAALTSTGKRSASRSMMDLDGEEKPADNARTDNKKFDRFLELRKQLRRSIFRGEEYSQDADVIMSEIEQFEGVTFELVKETNMGLVLKLITQRTFTNDPCNIQQRAKILFKKFARLSIPILARAEPNHTDSTKTVLLSVDAGKEEELISEMREALDSLQEENTQLKNRVKAMQEGHRRLKRAFAQTKDMEIDSWFMETSETKDSNRVLTEGKASTATDEDTENRRESAMFSPVLEAPMSPVLPDVAEDELEALFHREEKPKRRSVAMFQEITSKTPTSTELGFFDESPPPYTPSTAYPPLNENKTIGQQPQRLLFTRQEHHCFRDIRHKWQIVKERWVAHRARRREKRPQDGKTNPFE</sequence>
<dbReference type="Proteomes" id="UP000605846">
    <property type="component" value="Unassembled WGS sequence"/>
</dbReference>
<feature type="compositionally biased region" description="Low complexity" evidence="5">
    <location>
        <begin position="3568"/>
        <end position="3584"/>
    </location>
</feature>
<evidence type="ECO:0000256" key="1">
    <source>
        <dbReference type="ARBA" id="ARBA00022741"/>
    </source>
</evidence>
<dbReference type="InterPro" id="IPR001752">
    <property type="entry name" value="Kinesin_motor_dom"/>
</dbReference>
<keyword evidence="8" id="KW-1185">Reference proteome</keyword>
<feature type="compositionally biased region" description="Polar residues" evidence="5">
    <location>
        <begin position="2265"/>
        <end position="2278"/>
    </location>
</feature>
<dbReference type="OrthoDB" id="43547at2759"/>
<dbReference type="InterPro" id="IPR033228">
    <property type="entry name" value="SZT2"/>
</dbReference>
<feature type="compositionally biased region" description="Polar residues" evidence="5">
    <location>
        <begin position="3322"/>
        <end position="3343"/>
    </location>
</feature>
<comment type="similarity">
    <text evidence="3">Belongs to the TRAFAC class myosin-kinesin ATPase superfamily. Kinesin family.</text>
</comment>
<feature type="region of interest" description="Disordered" evidence="5">
    <location>
        <begin position="380"/>
        <end position="452"/>
    </location>
</feature>
<dbReference type="Pfam" id="PF00225">
    <property type="entry name" value="Kinesin"/>
    <property type="match status" value="1"/>
</dbReference>
<feature type="region of interest" description="Disordered" evidence="5">
    <location>
        <begin position="3560"/>
        <end position="3659"/>
    </location>
</feature>
<feature type="region of interest" description="Disordered" evidence="5">
    <location>
        <begin position="3322"/>
        <end position="3347"/>
    </location>
</feature>
<name>A0A8H7ERG6_9FUNG</name>
<feature type="compositionally biased region" description="Polar residues" evidence="5">
    <location>
        <begin position="155"/>
        <end position="164"/>
    </location>
</feature>
<feature type="domain" description="Kinesin motor" evidence="6">
    <location>
        <begin position="3664"/>
        <end position="4078"/>
    </location>
</feature>
<feature type="region of interest" description="Disordered" evidence="5">
    <location>
        <begin position="4303"/>
        <end position="4353"/>
    </location>
</feature>
<dbReference type="SMART" id="SM00129">
    <property type="entry name" value="KISc"/>
    <property type="match status" value="1"/>
</dbReference>
<dbReference type="GO" id="GO:0007018">
    <property type="term" value="P:microtubule-based movement"/>
    <property type="evidence" value="ECO:0007669"/>
    <property type="project" value="InterPro"/>
</dbReference>
<keyword evidence="4" id="KW-0175">Coiled coil</keyword>